<dbReference type="InterPro" id="IPR005226">
    <property type="entry name" value="UPF0014_fam"/>
</dbReference>
<feature type="transmembrane region" description="Helical" evidence="6">
    <location>
        <begin position="88"/>
        <end position="111"/>
    </location>
</feature>
<accession>A0A415GP26</accession>
<gene>
    <name evidence="7" type="ORF">DW060_04115</name>
</gene>
<reference evidence="7 8" key="1">
    <citation type="submission" date="2018-08" db="EMBL/GenBank/DDBJ databases">
        <title>A genome reference for cultivated species of the human gut microbiota.</title>
        <authorList>
            <person name="Zou Y."/>
            <person name="Xue W."/>
            <person name="Luo G."/>
        </authorList>
    </citation>
    <scope>NUCLEOTIDE SEQUENCE [LARGE SCALE GENOMIC DNA]</scope>
    <source>
        <strain evidence="7 8">AF42-9</strain>
    </source>
</reference>
<feature type="transmembrane region" description="Helical" evidence="6">
    <location>
        <begin position="6"/>
        <end position="25"/>
    </location>
</feature>
<evidence type="ECO:0000256" key="3">
    <source>
        <dbReference type="ARBA" id="ARBA00022692"/>
    </source>
</evidence>
<dbReference type="Proteomes" id="UP000286598">
    <property type="component" value="Unassembled WGS sequence"/>
</dbReference>
<keyword evidence="8" id="KW-1185">Reference proteome</keyword>
<name>A0A415GP26_9BACT</name>
<evidence type="ECO:0000256" key="5">
    <source>
        <dbReference type="ARBA" id="ARBA00023136"/>
    </source>
</evidence>
<feature type="transmembrane region" description="Helical" evidence="6">
    <location>
        <begin position="123"/>
        <end position="143"/>
    </location>
</feature>
<dbReference type="EMBL" id="QRNO01000014">
    <property type="protein sequence ID" value="RHK51587.1"/>
    <property type="molecule type" value="Genomic_DNA"/>
</dbReference>
<comment type="caution">
    <text evidence="7">The sequence shown here is derived from an EMBL/GenBank/DDBJ whole genome shotgun (WGS) entry which is preliminary data.</text>
</comment>
<dbReference type="PANTHER" id="PTHR30028:SF0">
    <property type="entry name" value="PROTEIN ALUMINUM SENSITIVE 3"/>
    <property type="match status" value="1"/>
</dbReference>
<dbReference type="Pfam" id="PF03649">
    <property type="entry name" value="UPF0014"/>
    <property type="match status" value="1"/>
</dbReference>
<keyword evidence="4 6" id="KW-1133">Transmembrane helix</keyword>
<feature type="transmembrane region" description="Helical" evidence="6">
    <location>
        <begin position="186"/>
        <end position="207"/>
    </location>
</feature>
<evidence type="ECO:0000313" key="7">
    <source>
        <dbReference type="EMBL" id="RHK51587.1"/>
    </source>
</evidence>
<keyword evidence="3 6" id="KW-0812">Transmembrane</keyword>
<feature type="transmembrane region" description="Helical" evidence="6">
    <location>
        <begin position="60"/>
        <end position="76"/>
    </location>
</feature>
<sequence length="257" mass="27657">MVNLWIALALGAVFMIIPIVVMGMAGVNTVGKMMKGLFSMALRVGIIGSIVYWLVQWDSIALDIVFVIIMLFYSAIEVKVKARLRSTSYVLPAIAGLFVGTMLTGVGMSLVNITSLAALSARFMLPVFAILLTGTADVLARALSMYYAGLRHHNQFYYYMLGNGATHHEALGYLTRRAVQQAATRGISAMVGGTSVGAGAVMMWAMIMGGMTVVDAVVLFVLLLFGVFCSSIVATVVAVKVARRYSLDAYGRMKNTK</sequence>
<dbReference type="PANTHER" id="PTHR30028">
    <property type="entry name" value="UPF0014 INNER MEMBRANE PROTEIN YBBM-RELATED"/>
    <property type="match status" value="1"/>
</dbReference>
<evidence type="ECO:0000256" key="2">
    <source>
        <dbReference type="ARBA" id="ARBA00005268"/>
    </source>
</evidence>
<organism evidence="7 8">
    <name type="scientific">Leyella stercorea</name>
    <dbReference type="NCBI Taxonomy" id="363265"/>
    <lineage>
        <taxon>Bacteria</taxon>
        <taxon>Pseudomonadati</taxon>
        <taxon>Bacteroidota</taxon>
        <taxon>Bacteroidia</taxon>
        <taxon>Bacteroidales</taxon>
        <taxon>Prevotellaceae</taxon>
        <taxon>Leyella</taxon>
    </lineage>
</organism>
<dbReference type="OrthoDB" id="9791807at2"/>
<evidence type="ECO:0000256" key="6">
    <source>
        <dbReference type="SAM" id="Phobius"/>
    </source>
</evidence>
<evidence type="ECO:0000313" key="8">
    <source>
        <dbReference type="Proteomes" id="UP000286598"/>
    </source>
</evidence>
<feature type="transmembrane region" description="Helical" evidence="6">
    <location>
        <begin position="213"/>
        <end position="239"/>
    </location>
</feature>
<evidence type="ECO:0000256" key="1">
    <source>
        <dbReference type="ARBA" id="ARBA00004141"/>
    </source>
</evidence>
<feature type="transmembrane region" description="Helical" evidence="6">
    <location>
        <begin position="37"/>
        <end position="54"/>
    </location>
</feature>
<proteinExistence type="inferred from homology"/>
<evidence type="ECO:0000256" key="4">
    <source>
        <dbReference type="ARBA" id="ARBA00022989"/>
    </source>
</evidence>
<keyword evidence="5 6" id="KW-0472">Membrane</keyword>
<dbReference type="GO" id="GO:0005886">
    <property type="term" value="C:plasma membrane"/>
    <property type="evidence" value="ECO:0007669"/>
    <property type="project" value="TreeGrafter"/>
</dbReference>
<comment type="similarity">
    <text evidence="2">Belongs to the UPF0014 family.</text>
</comment>
<comment type="subcellular location">
    <subcellularLocation>
        <location evidence="1">Membrane</location>
        <topology evidence="1">Multi-pass membrane protein</topology>
    </subcellularLocation>
</comment>
<dbReference type="AlphaFoldDB" id="A0A415GP26"/>
<protein>
    <submittedName>
        <fullName evidence="7">ABC transporter permease</fullName>
    </submittedName>
</protein>